<evidence type="ECO:0000313" key="2">
    <source>
        <dbReference type="Proteomes" id="UP001596548"/>
    </source>
</evidence>
<reference evidence="2" key="1">
    <citation type="journal article" date="2019" name="Int. J. Syst. Evol. Microbiol.">
        <title>The Global Catalogue of Microorganisms (GCM) 10K type strain sequencing project: providing services to taxonomists for standard genome sequencing and annotation.</title>
        <authorList>
            <consortium name="The Broad Institute Genomics Platform"/>
            <consortium name="The Broad Institute Genome Sequencing Center for Infectious Disease"/>
            <person name="Wu L."/>
            <person name="Ma J."/>
        </authorList>
    </citation>
    <scope>NUCLEOTIDE SEQUENCE [LARGE SCALE GENOMIC DNA]</scope>
    <source>
        <strain evidence="2">XZYJT-10</strain>
    </source>
</reference>
<protein>
    <submittedName>
        <fullName evidence="1">Uncharacterized protein</fullName>
    </submittedName>
</protein>
<accession>A0ABW2HST6</accession>
<sequence length="85" mass="9352">MGDLDVPDGMALTCKPCGLRLDDNATMGVIAAHFEAEHGDAGIELELVVICPRCDKPMVYEGSFGRVDRFQCGPCHRTRTIRRSE</sequence>
<dbReference type="RefSeq" id="WP_378970316.1">
    <property type="nucleotide sequence ID" value="NZ_JBHTBJ010000013.1"/>
</dbReference>
<proteinExistence type="predicted"/>
<comment type="caution">
    <text evidence="1">The sequence shown here is derived from an EMBL/GenBank/DDBJ whole genome shotgun (WGS) entry which is preliminary data.</text>
</comment>
<dbReference type="EMBL" id="JBHTBJ010000013">
    <property type="protein sequence ID" value="MFC7276249.1"/>
    <property type="molecule type" value="Genomic_DNA"/>
</dbReference>
<name>A0ABW2HST6_9ACTN</name>
<dbReference type="Proteomes" id="UP001596548">
    <property type="component" value="Unassembled WGS sequence"/>
</dbReference>
<gene>
    <name evidence="1" type="ORF">ACFQS1_19830</name>
</gene>
<organism evidence="1 2">
    <name type="scientific">Paractinoplanes rhizophilus</name>
    <dbReference type="NCBI Taxonomy" id="1416877"/>
    <lineage>
        <taxon>Bacteria</taxon>
        <taxon>Bacillati</taxon>
        <taxon>Actinomycetota</taxon>
        <taxon>Actinomycetes</taxon>
        <taxon>Micromonosporales</taxon>
        <taxon>Micromonosporaceae</taxon>
        <taxon>Paractinoplanes</taxon>
    </lineage>
</organism>
<keyword evidence="2" id="KW-1185">Reference proteome</keyword>
<evidence type="ECO:0000313" key="1">
    <source>
        <dbReference type="EMBL" id="MFC7276249.1"/>
    </source>
</evidence>